<organism evidence="2 3">
    <name type="scientific">Chlamydomonas reinhardtii</name>
    <name type="common">Chlamydomonas smithii</name>
    <dbReference type="NCBI Taxonomy" id="3055"/>
    <lineage>
        <taxon>Eukaryota</taxon>
        <taxon>Viridiplantae</taxon>
        <taxon>Chlorophyta</taxon>
        <taxon>core chlorophytes</taxon>
        <taxon>Chlorophyceae</taxon>
        <taxon>CS clade</taxon>
        <taxon>Chlamydomonadales</taxon>
        <taxon>Chlamydomonadaceae</taxon>
        <taxon>Chlamydomonas</taxon>
    </lineage>
</organism>
<feature type="region of interest" description="Disordered" evidence="1">
    <location>
        <begin position="479"/>
        <end position="501"/>
    </location>
</feature>
<dbReference type="GO" id="GO:0003723">
    <property type="term" value="F:RNA binding"/>
    <property type="evidence" value="ECO:0000318"/>
    <property type="project" value="GO_Central"/>
</dbReference>
<feature type="compositionally biased region" description="Basic and acidic residues" evidence="1">
    <location>
        <begin position="266"/>
        <end position="277"/>
    </location>
</feature>
<dbReference type="Gramene" id="PNW70272">
    <property type="protein sequence ID" value="PNW70272"/>
    <property type="gene ID" value="CHLRE_17g713000v5"/>
</dbReference>
<name>A0A2K3CPQ0_CHLRE</name>
<evidence type="ECO:0008006" key="4">
    <source>
        <dbReference type="Google" id="ProtNLM"/>
    </source>
</evidence>
<feature type="compositionally biased region" description="Gly residues" evidence="1">
    <location>
        <begin position="396"/>
        <end position="410"/>
    </location>
</feature>
<accession>A0A2K3CPQ0</accession>
<dbReference type="PANTHER" id="PTHR13452:SF13">
    <property type="entry name" value="OS02G0672400 PROTEIN"/>
    <property type="match status" value="1"/>
</dbReference>
<evidence type="ECO:0000256" key="1">
    <source>
        <dbReference type="SAM" id="MobiDB-lite"/>
    </source>
</evidence>
<dbReference type="EMBL" id="CM008978">
    <property type="protein sequence ID" value="PNW70272.1"/>
    <property type="molecule type" value="Genomic_DNA"/>
</dbReference>
<feature type="region of interest" description="Disordered" evidence="1">
    <location>
        <begin position="71"/>
        <end position="109"/>
    </location>
</feature>
<gene>
    <name evidence="2" type="ORF">CHLRE_17g713000v5</name>
</gene>
<sequence>MDDSKRIKPGNAAPSGRRTAGTAPFVPVDRFRYAVVEELEAGAKGFIVTCNFRKEKSATREASQLLRRYMPEHLFPPPPAPAAAAASQADDREGAQQPGQEQTAAAAAAGAGAGTAAGAGAGAERQGRVTLAAVEDAQEEDVEEEADSDSEDESEECGLLLGGQDQVDGDAGAAAVAAAATALAAGGRGGAAADHHPEPSALGLAKVGCRGVVVMRLSSRAAAEVEPVRLLERLLEDLEAARAAQATAKQQKQQGKQHGKQGKGKGRGEEEGKEQKQVEPALEPGAAAASPPLQLPKHCQRLVPLDATCAFTAAGLSRAVADAADAHRRRLAAAGTAAEGPQAAANQSLQPFTYAVLYHSRDTAEAPAAAQQPASMAAAATTAGPAAGAAAEEAGVSGGGDGTGVEGGGESEVLADRGRIIQCVAAAMRAAFGEAASVNLKKPDVAVVVEAMPVAGRRFAGVSLLGSHLVLAKGKLQVKPLSNNTPTQPKPGKASGKAADK</sequence>
<dbReference type="GO" id="GO:0006400">
    <property type="term" value="P:tRNA modification"/>
    <property type="evidence" value="ECO:0000318"/>
    <property type="project" value="GO_Central"/>
</dbReference>
<feature type="region of interest" description="Disordered" evidence="1">
    <location>
        <begin position="390"/>
        <end position="410"/>
    </location>
</feature>
<dbReference type="KEGG" id="cre:CHLRE_17g713000v5"/>
<feature type="compositionally biased region" description="Low complexity" evidence="1">
    <location>
        <begin position="95"/>
        <end position="109"/>
    </location>
</feature>
<dbReference type="OrthoDB" id="544890at2759"/>
<dbReference type="Proteomes" id="UP000006906">
    <property type="component" value="Chromosome 17"/>
</dbReference>
<dbReference type="PANTHER" id="PTHR13452">
    <property type="entry name" value="THUMP DOMAIN CONTAINING PROTEIN 1-RELATED"/>
    <property type="match status" value="1"/>
</dbReference>
<feature type="region of interest" description="Disordered" evidence="1">
    <location>
        <begin position="245"/>
        <end position="280"/>
    </location>
</feature>
<feature type="compositionally biased region" description="Acidic residues" evidence="1">
    <location>
        <begin position="136"/>
        <end position="156"/>
    </location>
</feature>
<dbReference type="AlphaFoldDB" id="A0A2K3CPQ0"/>
<feature type="region of interest" description="Disordered" evidence="1">
    <location>
        <begin position="1"/>
        <end position="23"/>
    </location>
</feature>
<dbReference type="RefSeq" id="XP_042914574.1">
    <property type="nucleotide sequence ID" value="XM_043072115.1"/>
</dbReference>
<feature type="region of interest" description="Disordered" evidence="1">
    <location>
        <begin position="135"/>
        <end position="156"/>
    </location>
</feature>
<protein>
    <recommendedName>
        <fullName evidence="4">THUMP domain-containing protein</fullName>
    </recommendedName>
</protein>
<dbReference type="GeneID" id="66056974"/>
<evidence type="ECO:0000313" key="2">
    <source>
        <dbReference type="EMBL" id="PNW70272.1"/>
    </source>
</evidence>
<keyword evidence="3" id="KW-1185">Reference proteome</keyword>
<reference evidence="2 3" key="1">
    <citation type="journal article" date="2007" name="Science">
        <title>The Chlamydomonas genome reveals the evolution of key animal and plant functions.</title>
        <authorList>
            <person name="Merchant S.S."/>
            <person name="Prochnik S.E."/>
            <person name="Vallon O."/>
            <person name="Harris E.H."/>
            <person name="Karpowicz S.J."/>
            <person name="Witman G.B."/>
            <person name="Terry A."/>
            <person name="Salamov A."/>
            <person name="Fritz-Laylin L.K."/>
            <person name="Marechal-Drouard L."/>
            <person name="Marshall W.F."/>
            <person name="Qu L.H."/>
            <person name="Nelson D.R."/>
            <person name="Sanderfoot A.A."/>
            <person name="Spalding M.H."/>
            <person name="Kapitonov V.V."/>
            <person name="Ren Q."/>
            <person name="Ferris P."/>
            <person name="Lindquist E."/>
            <person name="Shapiro H."/>
            <person name="Lucas S.M."/>
            <person name="Grimwood J."/>
            <person name="Schmutz J."/>
            <person name="Cardol P."/>
            <person name="Cerutti H."/>
            <person name="Chanfreau G."/>
            <person name="Chen C.L."/>
            <person name="Cognat V."/>
            <person name="Croft M.T."/>
            <person name="Dent R."/>
            <person name="Dutcher S."/>
            <person name="Fernandez E."/>
            <person name="Fukuzawa H."/>
            <person name="Gonzalez-Ballester D."/>
            <person name="Gonzalez-Halphen D."/>
            <person name="Hallmann A."/>
            <person name="Hanikenne M."/>
            <person name="Hippler M."/>
            <person name="Inwood W."/>
            <person name="Jabbari K."/>
            <person name="Kalanon M."/>
            <person name="Kuras R."/>
            <person name="Lefebvre P.A."/>
            <person name="Lemaire S.D."/>
            <person name="Lobanov A.V."/>
            <person name="Lohr M."/>
            <person name="Manuell A."/>
            <person name="Meier I."/>
            <person name="Mets L."/>
            <person name="Mittag M."/>
            <person name="Mittelmeier T."/>
            <person name="Moroney J.V."/>
            <person name="Moseley J."/>
            <person name="Napoli C."/>
            <person name="Nedelcu A.M."/>
            <person name="Niyogi K."/>
            <person name="Novoselov S.V."/>
            <person name="Paulsen I.T."/>
            <person name="Pazour G."/>
            <person name="Purton S."/>
            <person name="Ral J.P."/>
            <person name="Riano-Pachon D.M."/>
            <person name="Riekhof W."/>
            <person name="Rymarquis L."/>
            <person name="Schroda M."/>
            <person name="Stern D."/>
            <person name="Umen J."/>
            <person name="Willows R."/>
            <person name="Wilson N."/>
            <person name="Zimmer S.L."/>
            <person name="Allmer J."/>
            <person name="Balk J."/>
            <person name="Bisova K."/>
            <person name="Chen C.J."/>
            <person name="Elias M."/>
            <person name="Gendler K."/>
            <person name="Hauser C."/>
            <person name="Lamb M.R."/>
            <person name="Ledford H."/>
            <person name="Long J.C."/>
            <person name="Minagawa J."/>
            <person name="Page M.D."/>
            <person name="Pan J."/>
            <person name="Pootakham W."/>
            <person name="Roje S."/>
            <person name="Rose A."/>
            <person name="Stahlberg E."/>
            <person name="Terauchi A.M."/>
            <person name="Yang P."/>
            <person name="Ball S."/>
            <person name="Bowler C."/>
            <person name="Dieckmann C.L."/>
            <person name="Gladyshev V.N."/>
            <person name="Green P."/>
            <person name="Jorgensen R."/>
            <person name="Mayfield S."/>
            <person name="Mueller-Roeber B."/>
            <person name="Rajamani S."/>
            <person name="Sayre R.T."/>
            <person name="Brokstein P."/>
            <person name="Dubchak I."/>
            <person name="Goodstein D."/>
            <person name="Hornick L."/>
            <person name="Huang Y.W."/>
            <person name="Jhaveri J."/>
            <person name="Luo Y."/>
            <person name="Martinez D."/>
            <person name="Ngau W.C."/>
            <person name="Otillar B."/>
            <person name="Poliakov A."/>
            <person name="Porter A."/>
            <person name="Szajkowski L."/>
            <person name="Werner G."/>
            <person name="Zhou K."/>
            <person name="Grigoriev I.V."/>
            <person name="Rokhsar D.S."/>
            <person name="Grossman A.R."/>
        </authorList>
    </citation>
    <scope>NUCLEOTIDE SEQUENCE [LARGE SCALE GENOMIC DNA]</scope>
    <source>
        <strain evidence="3">CC-503</strain>
    </source>
</reference>
<feature type="compositionally biased region" description="Low complexity" evidence="1">
    <location>
        <begin position="245"/>
        <end position="254"/>
    </location>
</feature>
<feature type="compositionally biased region" description="Basic residues" evidence="1">
    <location>
        <begin position="255"/>
        <end position="265"/>
    </location>
</feature>
<proteinExistence type="predicted"/>
<evidence type="ECO:0000313" key="3">
    <source>
        <dbReference type="Proteomes" id="UP000006906"/>
    </source>
</evidence>
<dbReference type="InParanoid" id="A0A2K3CPQ0"/>
<dbReference type="InterPro" id="IPR040183">
    <property type="entry name" value="THUMPD1-like"/>
</dbReference>